<keyword evidence="1" id="KW-0560">Oxidoreductase</keyword>
<evidence type="ECO:0000313" key="6">
    <source>
        <dbReference type="Proteomes" id="UP001236806"/>
    </source>
</evidence>
<dbReference type="Pfam" id="PF22725">
    <property type="entry name" value="GFO_IDH_MocA_C3"/>
    <property type="match status" value="1"/>
</dbReference>
<dbReference type="PANTHER" id="PTHR43818:SF11">
    <property type="entry name" value="BCDNA.GH03377"/>
    <property type="match status" value="1"/>
</dbReference>
<dbReference type="SUPFAM" id="SSF51735">
    <property type="entry name" value="NAD(P)-binding Rossmann-fold domains"/>
    <property type="match status" value="1"/>
</dbReference>
<dbReference type="Gene3D" id="3.40.50.720">
    <property type="entry name" value="NAD(P)-binding Rossmann-like Domain"/>
    <property type="match status" value="1"/>
</dbReference>
<gene>
    <name evidence="5" type="ORF">QFZ36_002710</name>
</gene>
<dbReference type="InterPro" id="IPR050463">
    <property type="entry name" value="Gfo/Idh/MocA_oxidrdct_glycsds"/>
</dbReference>
<name>A0ABU0PMF2_9MICC</name>
<evidence type="ECO:0000256" key="1">
    <source>
        <dbReference type="ARBA" id="ARBA00023002"/>
    </source>
</evidence>
<dbReference type="Pfam" id="PF01408">
    <property type="entry name" value="GFO_IDH_MocA"/>
    <property type="match status" value="1"/>
</dbReference>
<sequence length="407" mass="44103">MFPTTDLPQPLRIGMVGYAFMGAAHSHAWRTAPRFFDLPLQPQLTAVAGRNADGVRAAADKLGWESVETDWRRLIERDDIDLIDICTPGDTHAEIAIAALEAGKHVLCEKPLANSVEEAERMSAAADDAARNGVYAMCGYSYRRTPALALAKRFVEQGRLGHIRQVRAQYLQDWLSDENAPLTWRMDKSKSGSGSLGDIGAHIIDATQWITGQKITGVSALMETFVKERPIGGDFVGLGGHGTTGQAAQKGPVTVDDAVVFSAKFDGGPIGVFEASRAALGRRNAMRIEVNGSEGSLAFDFEDMNYLSVYDRAEEPDAGFRRIMVTEPEHPYVGNWWPTGHGLGYEHGFTHQVVDLVTAIGEGRQPEPSFTDALQVQKVLATVEASANDNCRWTDVGSTAAVSAGSR</sequence>
<evidence type="ECO:0000259" key="3">
    <source>
        <dbReference type="Pfam" id="PF01408"/>
    </source>
</evidence>
<feature type="domain" description="GFO/IDH/MocA-like oxidoreductase" evidence="4">
    <location>
        <begin position="150"/>
        <end position="297"/>
    </location>
</feature>
<dbReference type="PANTHER" id="PTHR43818">
    <property type="entry name" value="BCDNA.GH03377"/>
    <property type="match status" value="1"/>
</dbReference>
<evidence type="ECO:0000259" key="4">
    <source>
        <dbReference type="Pfam" id="PF22725"/>
    </source>
</evidence>
<accession>A0ABU0PMF2</accession>
<dbReference type="Proteomes" id="UP001236806">
    <property type="component" value="Unassembled WGS sequence"/>
</dbReference>
<organism evidence="5 6">
    <name type="scientific">Pseudarthrobacter siccitolerans</name>
    <dbReference type="NCBI Taxonomy" id="861266"/>
    <lineage>
        <taxon>Bacteria</taxon>
        <taxon>Bacillati</taxon>
        <taxon>Actinomycetota</taxon>
        <taxon>Actinomycetes</taxon>
        <taxon>Micrococcales</taxon>
        <taxon>Micrococcaceae</taxon>
        <taxon>Pseudarthrobacter</taxon>
    </lineage>
</organism>
<dbReference type="RefSeq" id="WP_306637252.1">
    <property type="nucleotide sequence ID" value="NZ_JAUSXB010000001.1"/>
</dbReference>
<dbReference type="SUPFAM" id="SSF55347">
    <property type="entry name" value="Glyceraldehyde-3-phosphate dehydrogenase-like, C-terminal domain"/>
    <property type="match status" value="1"/>
</dbReference>
<dbReference type="InterPro" id="IPR036291">
    <property type="entry name" value="NAD(P)-bd_dom_sf"/>
</dbReference>
<dbReference type="InterPro" id="IPR055170">
    <property type="entry name" value="GFO_IDH_MocA-like_dom"/>
</dbReference>
<feature type="domain" description="Gfo/Idh/MocA-like oxidoreductase N-terminal" evidence="3">
    <location>
        <begin position="11"/>
        <end position="129"/>
    </location>
</feature>
<proteinExistence type="predicted"/>
<reference evidence="5 6" key="1">
    <citation type="submission" date="2023-07" db="EMBL/GenBank/DDBJ databases">
        <title>Comparative genomics of wheat-associated soil bacteria to identify genetic determinants of phenazine resistance.</title>
        <authorList>
            <person name="Mouncey N."/>
        </authorList>
    </citation>
    <scope>NUCLEOTIDE SEQUENCE [LARGE SCALE GENOMIC DNA]</scope>
    <source>
        <strain evidence="5 6">W1I3</strain>
    </source>
</reference>
<dbReference type="InterPro" id="IPR000683">
    <property type="entry name" value="Gfo/Idh/MocA-like_OxRdtase_N"/>
</dbReference>
<keyword evidence="2" id="KW-0520">NAD</keyword>
<evidence type="ECO:0000313" key="5">
    <source>
        <dbReference type="EMBL" id="MDQ0675149.1"/>
    </source>
</evidence>
<comment type="caution">
    <text evidence="5">The sequence shown here is derived from an EMBL/GenBank/DDBJ whole genome shotgun (WGS) entry which is preliminary data.</text>
</comment>
<keyword evidence="6" id="KW-1185">Reference proteome</keyword>
<dbReference type="EMBL" id="JAUSXB010000001">
    <property type="protein sequence ID" value="MDQ0675149.1"/>
    <property type="molecule type" value="Genomic_DNA"/>
</dbReference>
<dbReference type="Gene3D" id="3.30.360.10">
    <property type="entry name" value="Dihydrodipicolinate Reductase, domain 2"/>
    <property type="match status" value="1"/>
</dbReference>
<protein>
    <submittedName>
        <fullName evidence="5">Dehydrogenase</fullName>
    </submittedName>
</protein>
<evidence type="ECO:0000256" key="2">
    <source>
        <dbReference type="ARBA" id="ARBA00023027"/>
    </source>
</evidence>